<feature type="compositionally biased region" description="Low complexity" evidence="1">
    <location>
        <begin position="42"/>
        <end position="54"/>
    </location>
</feature>
<accession>A0A645AGF0</accession>
<dbReference type="AlphaFoldDB" id="A0A645AGF0"/>
<organism evidence="2">
    <name type="scientific">bioreactor metagenome</name>
    <dbReference type="NCBI Taxonomy" id="1076179"/>
    <lineage>
        <taxon>unclassified sequences</taxon>
        <taxon>metagenomes</taxon>
        <taxon>ecological metagenomes</taxon>
    </lineage>
</organism>
<protein>
    <submittedName>
        <fullName evidence="2">Uncharacterized protein</fullName>
    </submittedName>
</protein>
<reference evidence="2" key="1">
    <citation type="submission" date="2019-08" db="EMBL/GenBank/DDBJ databases">
        <authorList>
            <person name="Kucharzyk K."/>
            <person name="Murdoch R.W."/>
            <person name="Higgins S."/>
            <person name="Loffler F."/>
        </authorList>
    </citation>
    <scope>NUCLEOTIDE SEQUENCE</scope>
</reference>
<comment type="caution">
    <text evidence="2">The sequence shown here is derived from an EMBL/GenBank/DDBJ whole genome shotgun (WGS) entry which is preliminary data.</text>
</comment>
<proteinExistence type="predicted"/>
<sequence>MRASAGRRAAPWNWGRWSGSAPTRGLSAGPGSWSRRRDAQRRSWAAASAPSRRPLTARGKAIPSPSSVGRTAEVSFSPSPRSSPGKWWRRSSNGWRTSAFTSFPGMLPSPPKGWPPGLMPSMPAWMIPCAVPSRSFWKGETPSASRRPYRGSSREGIPRPSFSGPPPAAGA</sequence>
<evidence type="ECO:0000256" key="1">
    <source>
        <dbReference type="SAM" id="MobiDB-lite"/>
    </source>
</evidence>
<dbReference type="EMBL" id="VSSQ01012223">
    <property type="protein sequence ID" value="MPM48724.1"/>
    <property type="molecule type" value="Genomic_DNA"/>
</dbReference>
<name>A0A645AGF0_9ZZZZ</name>
<feature type="region of interest" description="Disordered" evidence="1">
    <location>
        <begin position="1"/>
        <end position="92"/>
    </location>
</feature>
<gene>
    <name evidence="2" type="ORF">SDC9_95451</name>
</gene>
<feature type="compositionally biased region" description="Polar residues" evidence="1">
    <location>
        <begin position="64"/>
        <end position="82"/>
    </location>
</feature>
<feature type="region of interest" description="Disordered" evidence="1">
    <location>
        <begin position="134"/>
        <end position="171"/>
    </location>
</feature>
<evidence type="ECO:0000313" key="2">
    <source>
        <dbReference type="EMBL" id="MPM48724.1"/>
    </source>
</evidence>